<dbReference type="Proteomes" id="UP000783742">
    <property type="component" value="Unassembled WGS sequence"/>
</dbReference>
<protein>
    <submittedName>
        <fullName evidence="2">DUF4825 domain-containing protein</fullName>
    </submittedName>
</protein>
<dbReference type="PROSITE" id="PS51257">
    <property type="entry name" value="PROKAR_LIPOPROTEIN"/>
    <property type="match status" value="1"/>
</dbReference>
<evidence type="ECO:0000313" key="3">
    <source>
        <dbReference type="Proteomes" id="UP000783742"/>
    </source>
</evidence>
<feature type="domain" description="DUF4825" evidence="1">
    <location>
        <begin position="29"/>
        <end position="114"/>
    </location>
</feature>
<sequence>MKNKVFIILFLILISISFIACSKKEDSILDYKTDYVGDNSKVDRILDMQKYPNNVSKKAIQILSDEEPYSLNVYLDGYEGLNEDNLFNNAAITFSLIGNLKNLNYLYLTEEDYKINNFSNPKHIAEFSREEIEVKLKENNLSLEEISKDEESLNKFLNLDM</sequence>
<dbReference type="InterPro" id="IPR032250">
    <property type="entry name" value="DUF4825"/>
</dbReference>
<evidence type="ECO:0000313" key="2">
    <source>
        <dbReference type="EMBL" id="MBU5668392.1"/>
    </source>
</evidence>
<reference evidence="2 3" key="1">
    <citation type="submission" date="2021-06" db="EMBL/GenBank/DDBJ databases">
        <authorList>
            <person name="Sun Q."/>
            <person name="Li D."/>
        </authorList>
    </citation>
    <scope>NUCLEOTIDE SEQUENCE [LARGE SCALE GENOMIC DNA]</scope>
    <source>
        <strain evidence="2 3">MSJ-1</strain>
    </source>
</reference>
<comment type="caution">
    <text evidence="2">The sequence shown here is derived from an EMBL/GenBank/DDBJ whole genome shotgun (WGS) entry which is preliminary data.</text>
</comment>
<gene>
    <name evidence="2" type="ORF">KQI68_00910</name>
</gene>
<name>A0ABS6FDY5_9FIRM</name>
<dbReference type="Pfam" id="PF16107">
    <property type="entry name" value="DUF4825"/>
    <property type="match status" value="1"/>
</dbReference>
<keyword evidence="3" id="KW-1185">Reference proteome</keyword>
<proteinExistence type="predicted"/>
<dbReference type="EMBL" id="JAHLQO010000001">
    <property type="protein sequence ID" value="MBU5668392.1"/>
    <property type="molecule type" value="Genomic_DNA"/>
</dbReference>
<evidence type="ECO:0000259" key="1">
    <source>
        <dbReference type="Pfam" id="PF16107"/>
    </source>
</evidence>
<dbReference type="RefSeq" id="WP_216548116.1">
    <property type="nucleotide sequence ID" value="NZ_JAHLQO010000001.1"/>
</dbReference>
<accession>A0ABS6FDY5</accession>
<organism evidence="2 3">
    <name type="scientific">Peptoniphilus ovalis</name>
    <dbReference type="NCBI Taxonomy" id="2841503"/>
    <lineage>
        <taxon>Bacteria</taxon>
        <taxon>Bacillati</taxon>
        <taxon>Bacillota</taxon>
        <taxon>Tissierellia</taxon>
        <taxon>Tissierellales</taxon>
        <taxon>Peptoniphilaceae</taxon>
        <taxon>Peptoniphilus</taxon>
    </lineage>
</organism>